<sequence length="212" mass="24084">MTLKSLSTTQWCACEDTISENKKGNVRCEAEGLLRKLCTIEVAFMTSVWGCILQQFGKAIKKLQANDVDISIAVEMCDSLTMFLTEFQTSFPIYKDSTKNKLVQIRNSEVLSSYAVEIQRQKCQIKRKRSFDELAESEEEPENITELKGLQIYDAALKLRAIYNSDLVGNFGEECIHFKSYLLSMKKENGSKLSSLPFSAGCWLQRKLVMSN</sequence>
<dbReference type="Proteomes" id="UP001159363">
    <property type="component" value="Chromosome 1"/>
</dbReference>
<keyword evidence="2" id="KW-1185">Reference proteome</keyword>
<dbReference type="EMBL" id="JARBHB010000001">
    <property type="protein sequence ID" value="KAJ8895776.1"/>
    <property type="molecule type" value="Genomic_DNA"/>
</dbReference>
<name>A0ABQ9IHF7_9NEOP</name>
<organism evidence="1 2">
    <name type="scientific">Dryococelus australis</name>
    <dbReference type="NCBI Taxonomy" id="614101"/>
    <lineage>
        <taxon>Eukaryota</taxon>
        <taxon>Metazoa</taxon>
        <taxon>Ecdysozoa</taxon>
        <taxon>Arthropoda</taxon>
        <taxon>Hexapoda</taxon>
        <taxon>Insecta</taxon>
        <taxon>Pterygota</taxon>
        <taxon>Neoptera</taxon>
        <taxon>Polyneoptera</taxon>
        <taxon>Phasmatodea</taxon>
        <taxon>Verophasmatodea</taxon>
        <taxon>Anareolatae</taxon>
        <taxon>Phasmatidae</taxon>
        <taxon>Eurycanthinae</taxon>
        <taxon>Dryococelus</taxon>
    </lineage>
</organism>
<comment type="caution">
    <text evidence="1">The sequence shown here is derived from an EMBL/GenBank/DDBJ whole genome shotgun (WGS) entry which is preliminary data.</text>
</comment>
<evidence type="ECO:0000313" key="1">
    <source>
        <dbReference type="EMBL" id="KAJ8895776.1"/>
    </source>
</evidence>
<gene>
    <name evidence="1" type="ORF">PR048_001114</name>
</gene>
<protein>
    <submittedName>
        <fullName evidence="1">Uncharacterized protein</fullName>
    </submittedName>
</protein>
<accession>A0ABQ9IHF7</accession>
<evidence type="ECO:0000313" key="2">
    <source>
        <dbReference type="Proteomes" id="UP001159363"/>
    </source>
</evidence>
<reference evidence="1 2" key="1">
    <citation type="submission" date="2023-02" db="EMBL/GenBank/DDBJ databases">
        <title>LHISI_Scaffold_Assembly.</title>
        <authorList>
            <person name="Stuart O.P."/>
            <person name="Cleave R."/>
            <person name="Magrath M.J.L."/>
            <person name="Mikheyev A.S."/>
        </authorList>
    </citation>
    <scope>NUCLEOTIDE SEQUENCE [LARGE SCALE GENOMIC DNA]</scope>
    <source>
        <strain evidence="1">Daus_M_001</strain>
        <tissue evidence="1">Leg muscle</tissue>
    </source>
</reference>
<proteinExistence type="predicted"/>